<evidence type="ECO:0000256" key="1">
    <source>
        <dbReference type="SAM" id="SignalP"/>
    </source>
</evidence>
<name>A0A8H3WZ51_GIGMA</name>
<feature type="signal peptide" evidence="1">
    <location>
        <begin position="1"/>
        <end position="23"/>
    </location>
</feature>
<dbReference type="OrthoDB" id="2370796at2759"/>
<proteinExistence type="predicted"/>
<dbReference type="EMBL" id="WTPW01002644">
    <property type="protein sequence ID" value="KAF0373318.1"/>
    <property type="molecule type" value="Genomic_DNA"/>
</dbReference>
<evidence type="ECO:0000313" key="2">
    <source>
        <dbReference type="EMBL" id="KAF0373318.1"/>
    </source>
</evidence>
<gene>
    <name evidence="2" type="ORF">F8M41_013042</name>
</gene>
<reference evidence="2 3" key="1">
    <citation type="journal article" date="2019" name="Environ. Microbiol.">
        <title>At the nexus of three kingdoms: the genome of the mycorrhizal fungus Gigaspora margarita provides insights into plant, endobacterial and fungal interactions.</title>
        <authorList>
            <person name="Venice F."/>
            <person name="Ghignone S."/>
            <person name="Salvioli di Fossalunga A."/>
            <person name="Amselem J."/>
            <person name="Novero M."/>
            <person name="Xianan X."/>
            <person name="Sedzielewska Toro K."/>
            <person name="Morin E."/>
            <person name="Lipzen A."/>
            <person name="Grigoriev I.V."/>
            <person name="Henrissat B."/>
            <person name="Martin F.M."/>
            <person name="Bonfante P."/>
        </authorList>
    </citation>
    <scope>NUCLEOTIDE SEQUENCE [LARGE SCALE GENOMIC DNA]</scope>
    <source>
        <strain evidence="2 3">BEG34</strain>
    </source>
</reference>
<protein>
    <submittedName>
        <fullName evidence="2">Uncharacterized protein</fullName>
    </submittedName>
</protein>
<keyword evidence="1" id="KW-0732">Signal</keyword>
<dbReference type="Proteomes" id="UP000439903">
    <property type="component" value="Unassembled WGS sequence"/>
</dbReference>
<dbReference type="AlphaFoldDB" id="A0A8H3WZ51"/>
<sequence length="130" mass="14499">MLKTRIIATFIVLFAFIFTYLHAEVGDKAVANFEKLNGEITFEVVGPSWVDVSVSGIFNEGFDENAPDHYFIIVEGQKVTFKDYGIPINPPQAGPWSQRGFGGWFNDLWGTTITILKNDQVLDTAVVVKP</sequence>
<keyword evidence="3" id="KW-1185">Reference proteome</keyword>
<evidence type="ECO:0000313" key="3">
    <source>
        <dbReference type="Proteomes" id="UP000439903"/>
    </source>
</evidence>
<feature type="chain" id="PRO_5034455136" evidence="1">
    <location>
        <begin position="24"/>
        <end position="130"/>
    </location>
</feature>
<comment type="caution">
    <text evidence="2">The sequence shown here is derived from an EMBL/GenBank/DDBJ whole genome shotgun (WGS) entry which is preliminary data.</text>
</comment>
<organism evidence="2 3">
    <name type="scientific">Gigaspora margarita</name>
    <dbReference type="NCBI Taxonomy" id="4874"/>
    <lineage>
        <taxon>Eukaryota</taxon>
        <taxon>Fungi</taxon>
        <taxon>Fungi incertae sedis</taxon>
        <taxon>Mucoromycota</taxon>
        <taxon>Glomeromycotina</taxon>
        <taxon>Glomeromycetes</taxon>
        <taxon>Diversisporales</taxon>
        <taxon>Gigasporaceae</taxon>
        <taxon>Gigaspora</taxon>
    </lineage>
</organism>
<accession>A0A8H3WZ51</accession>